<dbReference type="InterPro" id="IPR023187">
    <property type="entry name" value="Tscrpt_reg_MarR-type_CS"/>
</dbReference>
<sequence length="160" mass="18299">MATPKTKRDEASPKLTLNAFLPYRLVVLADEISRTVAHIYSDRFNLTRPEWRVMASLQELGPVSATEICAHSTQDKMTVSRAVASLEASGLLHRNDDPQDRRNKRLELTQAGRVLYQKLVPLVLAREEYLIETLSPEERTFLDKLLTTLLQRARELEKRG</sequence>
<dbReference type="InterPro" id="IPR052067">
    <property type="entry name" value="Metal_resp_HTH_trans_reg"/>
</dbReference>
<name>A0A0D6PI87_9PROT</name>
<evidence type="ECO:0000256" key="1">
    <source>
        <dbReference type="ARBA" id="ARBA00023015"/>
    </source>
</evidence>
<keyword evidence="1" id="KW-0805">Transcription regulation</keyword>
<dbReference type="PANTHER" id="PTHR35790">
    <property type="entry name" value="HTH-TYPE TRANSCRIPTIONAL REGULATOR PCHR"/>
    <property type="match status" value="1"/>
</dbReference>
<dbReference type="STRING" id="1120923.SAMN02746095_03142"/>
<evidence type="ECO:0000256" key="3">
    <source>
        <dbReference type="ARBA" id="ARBA00023163"/>
    </source>
</evidence>
<evidence type="ECO:0000259" key="4">
    <source>
        <dbReference type="PROSITE" id="PS50995"/>
    </source>
</evidence>
<reference evidence="5 6" key="1">
    <citation type="submission" date="2012-11" db="EMBL/GenBank/DDBJ databases">
        <title>Whole genome sequence of Acidocella aminolytica 101 = DSM 11237.</title>
        <authorList>
            <person name="Azuma Y."/>
            <person name="Higashiura N."/>
            <person name="Hirakawa H."/>
            <person name="Matsushita K."/>
        </authorList>
    </citation>
    <scope>NUCLEOTIDE SEQUENCE [LARGE SCALE GENOMIC DNA]</scope>
    <source>
        <strain evidence="6">101 / DSM 11237</strain>
    </source>
</reference>
<dbReference type="Gene3D" id="1.10.10.10">
    <property type="entry name" value="Winged helix-like DNA-binding domain superfamily/Winged helix DNA-binding domain"/>
    <property type="match status" value="1"/>
</dbReference>
<dbReference type="GO" id="GO:0003700">
    <property type="term" value="F:DNA-binding transcription factor activity"/>
    <property type="evidence" value="ECO:0007669"/>
    <property type="project" value="InterPro"/>
</dbReference>
<evidence type="ECO:0000313" key="6">
    <source>
        <dbReference type="Proteomes" id="UP000032668"/>
    </source>
</evidence>
<dbReference type="PROSITE" id="PS50995">
    <property type="entry name" value="HTH_MARR_2"/>
    <property type="match status" value="1"/>
</dbReference>
<dbReference type="SUPFAM" id="SSF46785">
    <property type="entry name" value="Winged helix' DNA-binding domain"/>
    <property type="match status" value="1"/>
</dbReference>
<dbReference type="GO" id="GO:0003677">
    <property type="term" value="F:DNA binding"/>
    <property type="evidence" value="ECO:0007669"/>
    <property type="project" value="UniProtKB-KW"/>
</dbReference>
<comment type="caution">
    <text evidence="5">The sequence shown here is derived from an EMBL/GenBank/DDBJ whole genome shotgun (WGS) entry which is preliminary data.</text>
</comment>
<dbReference type="PRINTS" id="PR00598">
    <property type="entry name" value="HTHMARR"/>
</dbReference>
<dbReference type="SMART" id="SM00347">
    <property type="entry name" value="HTH_MARR"/>
    <property type="match status" value="1"/>
</dbReference>
<dbReference type="PROSITE" id="PS01117">
    <property type="entry name" value="HTH_MARR_1"/>
    <property type="match status" value="1"/>
</dbReference>
<dbReference type="PANTHER" id="PTHR35790:SF4">
    <property type="entry name" value="HTH-TYPE TRANSCRIPTIONAL REGULATOR PCHR"/>
    <property type="match status" value="1"/>
</dbReference>
<proteinExistence type="predicted"/>
<dbReference type="RefSeq" id="WP_048879310.1">
    <property type="nucleotide sequence ID" value="NZ_BANC01000061.1"/>
</dbReference>
<evidence type="ECO:0000256" key="2">
    <source>
        <dbReference type="ARBA" id="ARBA00023125"/>
    </source>
</evidence>
<keyword evidence="3" id="KW-0804">Transcription</keyword>
<evidence type="ECO:0000313" key="5">
    <source>
        <dbReference type="EMBL" id="GAN80918.1"/>
    </source>
</evidence>
<keyword evidence="2" id="KW-0238">DNA-binding</keyword>
<gene>
    <name evidence="5" type="ORF">Aam_062_013</name>
</gene>
<feature type="domain" description="HTH marR-type" evidence="4">
    <location>
        <begin position="18"/>
        <end position="151"/>
    </location>
</feature>
<accession>A0A0D6PI87</accession>
<dbReference type="InterPro" id="IPR036388">
    <property type="entry name" value="WH-like_DNA-bd_sf"/>
</dbReference>
<dbReference type="Proteomes" id="UP000032668">
    <property type="component" value="Unassembled WGS sequence"/>
</dbReference>
<dbReference type="EMBL" id="BANC01000061">
    <property type="protein sequence ID" value="GAN80918.1"/>
    <property type="molecule type" value="Genomic_DNA"/>
</dbReference>
<keyword evidence="6" id="KW-1185">Reference proteome</keyword>
<dbReference type="InterPro" id="IPR036390">
    <property type="entry name" value="WH_DNA-bd_sf"/>
</dbReference>
<organism evidence="5 6">
    <name type="scientific">Acidocella aminolytica 101 = DSM 11237</name>
    <dbReference type="NCBI Taxonomy" id="1120923"/>
    <lineage>
        <taxon>Bacteria</taxon>
        <taxon>Pseudomonadati</taxon>
        <taxon>Pseudomonadota</taxon>
        <taxon>Alphaproteobacteria</taxon>
        <taxon>Acetobacterales</taxon>
        <taxon>Acidocellaceae</taxon>
        <taxon>Acidocella</taxon>
    </lineage>
</organism>
<dbReference type="Pfam" id="PF01047">
    <property type="entry name" value="MarR"/>
    <property type="match status" value="1"/>
</dbReference>
<dbReference type="AlphaFoldDB" id="A0A0D6PI87"/>
<protein>
    <submittedName>
        <fullName evidence="5">Transcriptional regulator MarR</fullName>
    </submittedName>
</protein>
<dbReference type="InterPro" id="IPR000835">
    <property type="entry name" value="HTH_MarR-typ"/>
</dbReference>
<dbReference type="OrthoDB" id="8906692at2"/>